<dbReference type="Gene3D" id="1.20.1050.80">
    <property type="entry name" value="VPS9 domain"/>
    <property type="match status" value="1"/>
</dbReference>
<feature type="compositionally biased region" description="Basic and acidic residues" evidence="1">
    <location>
        <begin position="608"/>
        <end position="628"/>
    </location>
</feature>
<dbReference type="AlphaFoldDB" id="A0A0G4EL60"/>
<dbReference type="SUPFAM" id="SSF109993">
    <property type="entry name" value="VPS9 domain"/>
    <property type="match status" value="1"/>
</dbReference>
<dbReference type="SMART" id="SM00167">
    <property type="entry name" value="VPS9"/>
    <property type="match status" value="1"/>
</dbReference>
<dbReference type="EMBL" id="CDMY01000255">
    <property type="protein sequence ID" value="CEL97734.1"/>
    <property type="molecule type" value="Genomic_DNA"/>
</dbReference>
<dbReference type="Proteomes" id="UP000041254">
    <property type="component" value="Unassembled WGS sequence"/>
</dbReference>
<sequence length="948" mass="104028">MRKAMLAVPALQSFTEGDTELLGLETTLSAPVHLDDSTVGPFLLSVKRQSSAGQHEGAHLLMRVPSQEAREYHRQRVLEHEQRGQFVEQAVSTVDSLRHALADETRKTADLQELIALKNEELRQLKEILKHHLTRSLPPDMSTPPSLPSATQGGTGFPPLEACLSSSEEEVAASRVSRHIDRSRSADPDMDASLLERTAFAAASLATSGSPRKSGGGGGVREALVRRLEVEWEHNVADRCLVYPLYHSMLHRLLARMPSTTETLSAVAHKCDQIHETSQHTHRGHSRPLADQVHDLLAFMSRAGTQRHARDNGNGGYCAEFAGIQLLEEVCVGVEGFAERMEAAFVGAVEKERDRHGGEGVEEMKGLLQEEFAMTLESLNVHLHRKIFSCASPCFVALFHCSDALPQEHQEALDRLIERDRSVTFRLELLGTVADIRKFVDLKPALEQDESVWHGARQELTLLSLCWDPLDKAQSLVRCLNHLSASSAAHMGGESKMSAEVELDLLMVALWRERPSHLLINLAYTERFLPQRMLMGREGWALATFQTAVAWIEKANPNELPAKRSWSMAASHRGSSPRAQLHPSFLSQKDVIPCKEEEDTSSRHRHTPQRESPHVPEEHDHDQGEGERQQQQQPPHTQQENQETEEGKSPKALRTGTVYGQTSLGTVMPSPTSRAGRGGSLHFPAPAAEQPAEETEAPAEDEESAQQQQQEQEQEQQEGEGPVSAAEEETTAEAEGEQQGEGEGEAPPLLAAAGDAAGAAPAELPPVKVTPSSPPQSTEPQGEAASIAAADGHITWTITELPKKLRDVPRGQYIDSGPVSVDVPNDGWVTFSLHFFPNGFVAGRPGTWGVVLRQETAPTNRRMCVQLGVGDDKSHEMAQDTRTWRHTCECPPEKPTASVTVEARIAADAHQLSNLHIPPAPTHAPPHRRSTARSSLPGSDHRTSCRAQ</sequence>
<dbReference type="InterPro" id="IPR003123">
    <property type="entry name" value="VPS9"/>
</dbReference>
<accession>A0A0G4EL60</accession>
<feature type="compositionally biased region" description="Low complexity" evidence="1">
    <location>
        <begin position="745"/>
        <end position="766"/>
    </location>
</feature>
<dbReference type="PROSITE" id="PS51205">
    <property type="entry name" value="VPS9"/>
    <property type="match status" value="1"/>
</dbReference>
<proteinExistence type="predicted"/>
<feature type="compositionally biased region" description="Polar residues" evidence="1">
    <location>
        <begin position="658"/>
        <end position="673"/>
    </location>
</feature>
<dbReference type="Pfam" id="PF02204">
    <property type="entry name" value="VPS9"/>
    <property type="match status" value="1"/>
</dbReference>
<dbReference type="STRING" id="1169540.A0A0G4EL60"/>
<feature type="domain" description="VPS9" evidence="2">
    <location>
        <begin position="417"/>
        <end position="561"/>
    </location>
</feature>
<dbReference type="GO" id="GO:0030139">
    <property type="term" value="C:endocytic vesicle"/>
    <property type="evidence" value="ECO:0007669"/>
    <property type="project" value="TreeGrafter"/>
</dbReference>
<name>A0A0G4EL60_VITBC</name>
<dbReference type="PANTHER" id="PTHR23101:SF25">
    <property type="entry name" value="GTPASE-ACTIVATING PROTEIN AND VPS9 DOMAIN-CONTAINING PROTEIN 1"/>
    <property type="match status" value="1"/>
</dbReference>
<dbReference type="InParanoid" id="A0A0G4EL60"/>
<protein>
    <recommendedName>
        <fullName evidence="2">VPS9 domain-containing protein</fullName>
    </recommendedName>
</protein>
<evidence type="ECO:0000256" key="1">
    <source>
        <dbReference type="SAM" id="MobiDB-lite"/>
    </source>
</evidence>
<organism evidence="3 4">
    <name type="scientific">Vitrella brassicaformis (strain CCMP3155)</name>
    <dbReference type="NCBI Taxonomy" id="1169540"/>
    <lineage>
        <taxon>Eukaryota</taxon>
        <taxon>Sar</taxon>
        <taxon>Alveolata</taxon>
        <taxon>Colpodellida</taxon>
        <taxon>Vitrellaceae</taxon>
        <taxon>Vitrella</taxon>
    </lineage>
</organism>
<feature type="compositionally biased region" description="Acidic residues" evidence="1">
    <location>
        <begin position="726"/>
        <end position="744"/>
    </location>
</feature>
<feature type="compositionally biased region" description="Acidic residues" evidence="1">
    <location>
        <begin position="691"/>
        <end position="704"/>
    </location>
</feature>
<evidence type="ECO:0000313" key="3">
    <source>
        <dbReference type="EMBL" id="CEL97734.1"/>
    </source>
</evidence>
<dbReference type="GO" id="GO:0031267">
    <property type="term" value="F:small GTPase binding"/>
    <property type="evidence" value="ECO:0007669"/>
    <property type="project" value="TreeGrafter"/>
</dbReference>
<dbReference type="InterPro" id="IPR037191">
    <property type="entry name" value="VPS9_dom_sf"/>
</dbReference>
<feature type="compositionally biased region" description="Low complexity" evidence="1">
    <location>
        <begin position="629"/>
        <end position="641"/>
    </location>
</feature>
<dbReference type="GO" id="GO:0005829">
    <property type="term" value="C:cytosol"/>
    <property type="evidence" value="ECO:0007669"/>
    <property type="project" value="TreeGrafter"/>
</dbReference>
<dbReference type="GO" id="GO:0005085">
    <property type="term" value="F:guanyl-nucleotide exchange factor activity"/>
    <property type="evidence" value="ECO:0007669"/>
    <property type="project" value="InterPro"/>
</dbReference>
<gene>
    <name evidence="3" type="ORF">Vbra_12319</name>
</gene>
<feature type="region of interest" description="Disordered" evidence="1">
    <location>
        <begin position="566"/>
        <end position="786"/>
    </location>
</feature>
<dbReference type="VEuPathDB" id="CryptoDB:Vbra_12319"/>
<evidence type="ECO:0000259" key="2">
    <source>
        <dbReference type="PROSITE" id="PS51205"/>
    </source>
</evidence>
<feature type="region of interest" description="Disordered" evidence="1">
    <location>
        <begin position="915"/>
        <end position="948"/>
    </location>
</feature>
<dbReference type="GO" id="GO:0016192">
    <property type="term" value="P:vesicle-mediated transport"/>
    <property type="evidence" value="ECO:0007669"/>
    <property type="project" value="InterPro"/>
</dbReference>
<reference evidence="3 4" key="1">
    <citation type="submission" date="2014-11" db="EMBL/GenBank/DDBJ databases">
        <authorList>
            <person name="Zhu J."/>
            <person name="Qi W."/>
            <person name="Song R."/>
        </authorList>
    </citation>
    <scope>NUCLEOTIDE SEQUENCE [LARGE SCALE GENOMIC DNA]</scope>
</reference>
<keyword evidence="4" id="KW-1185">Reference proteome</keyword>
<feature type="compositionally biased region" description="Basic and acidic residues" evidence="1">
    <location>
        <begin position="939"/>
        <end position="948"/>
    </location>
</feature>
<dbReference type="PANTHER" id="PTHR23101">
    <property type="entry name" value="RAB GDP/GTP EXCHANGE FACTOR"/>
    <property type="match status" value="1"/>
</dbReference>
<evidence type="ECO:0000313" key="4">
    <source>
        <dbReference type="Proteomes" id="UP000041254"/>
    </source>
</evidence>
<dbReference type="InterPro" id="IPR045046">
    <property type="entry name" value="Vps9-like"/>
</dbReference>
<feature type="region of interest" description="Disordered" evidence="1">
    <location>
        <begin position="135"/>
        <end position="155"/>
    </location>
</feature>